<dbReference type="InterPro" id="IPR000086">
    <property type="entry name" value="NUDIX_hydrolase_dom"/>
</dbReference>
<dbReference type="PROSITE" id="PS00893">
    <property type="entry name" value="NUDIX_BOX"/>
    <property type="match status" value="1"/>
</dbReference>
<dbReference type="CDD" id="cd04664">
    <property type="entry name" value="NUDIX_DHNTPase_like"/>
    <property type="match status" value="1"/>
</dbReference>
<evidence type="ECO:0000313" key="3">
    <source>
        <dbReference type="EMBL" id="OYD13651.1"/>
    </source>
</evidence>
<dbReference type="GO" id="GO:0004081">
    <property type="term" value="F:bis(5'-nucleosyl)-tetraphosphatase (asymmetrical) activity"/>
    <property type="evidence" value="ECO:0007669"/>
    <property type="project" value="TreeGrafter"/>
</dbReference>
<dbReference type="Pfam" id="PF00293">
    <property type="entry name" value="NUDIX"/>
    <property type="match status" value="1"/>
</dbReference>
<protein>
    <recommendedName>
        <fullName evidence="2">Nudix hydrolase domain-containing protein</fullName>
    </recommendedName>
</protein>
<gene>
    <name evidence="3" type="ORF">CH333_10555</name>
</gene>
<accession>A0A235BMY9</accession>
<comment type="caution">
    <text evidence="3">The sequence shown here is derived from an EMBL/GenBank/DDBJ whole genome shotgun (WGS) entry which is preliminary data.</text>
</comment>
<feature type="domain" description="Nudix hydrolase" evidence="2">
    <location>
        <begin position="1"/>
        <end position="140"/>
    </location>
</feature>
<keyword evidence="1" id="KW-0378">Hydrolase</keyword>
<dbReference type="EMBL" id="NOZQ01000229">
    <property type="protein sequence ID" value="OYD13651.1"/>
    <property type="molecule type" value="Genomic_DNA"/>
</dbReference>
<proteinExistence type="predicted"/>
<dbReference type="PANTHER" id="PTHR21340">
    <property type="entry name" value="DIADENOSINE 5,5-P1,P4-TETRAPHOSPHATE PYROPHOSPHOHYDROLASE MUTT"/>
    <property type="match status" value="1"/>
</dbReference>
<dbReference type="InterPro" id="IPR020084">
    <property type="entry name" value="NUDIX_hydrolase_CS"/>
</dbReference>
<dbReference type="SUPFAM" id="SSF55811">
    <property type="entry name" value="Nudix"/>
    <property type="match status" value="1"/>
</dbReference>
<evidence type="ECO:0000259" key="2">
    <source>
        <dbReference type="PROSITE" id="PS51462"/>
    </source>
</evidence>
<dbReference type="PROSITE" id="PS51462">
    <property type="entry name" value="NUDIX"/>
    <property type="match status" value="1"/>
</dbReference>
<reference evidence="3 4" key="1">
    <citation type="submission" date="2017-07" db="EMBL/GenBank/DDBJ databases">
        <title>Recovery of genomes from metagenomes via a dereplication, aggregation, and scoring strategy.</title>
        <authorList>
            <person name="Sieber C.M."/>
            <person name="Probst A.J."/>
            <person name="Sharrar A."/>
            <person name="Thomas B.C."/>
            <person name="Hess M."/>
            <person name="Tringe S.G."/>
            <person name="Banfield J.F."/>
        </authorList>
    </citation>
    <scope>NUCLEOTIDE SEQUENCE [LARGE SCALE GENOMIC DNA]</scope>
    <source>
        <strain evidence="3">JGI_Cruoil_03_44_89</strain>
    </source>
</reference>
<sequence length="151" mass="17468">MRAKFQILVIPFVIGENEKLELAVFKTNDGRYWQFIAGGGENDETVLEAAQREAYEEARIPRDSKYFKLDTMAMIPKSHFHDHKSKTGLYVIPEYCFGVLIESKALLLSGEHSQYSWLSYEEATKCLRYDSNKTALWELRERIKDGSIAVH</sequence>
<evidence type="ECO:0000313" key="4">
    <source>
        <dbReference type="Proteomes" id="UP000215215"/>
    </source>
</evidence>
<dbReference type="PANTHER" id="PTHR21340:SF0">
    <property type="entry name" value="BIS(5'-NUCLEOSYL)-TETRAPHOSPHATASE [ASYMMETRICAL]"/>
    <property type="match status" value="1"/>
</dbReference>
<dbReference type="GO" id="GO:0006754">
    <property type="term" value="P:ATP biosynthetic process"/>
    <property type="evidence" value="ECO:0007669"/>
    <property type="project" value="TreeGrafter"/>
</dbReference>
<dbReference type="Gene3D" id="3.90.79.10">
    <property type="entry name" value="Nucleoside Triphosphate Pyrophosphohydrolase"/>
    <property type="match status" value="1"/>
</dbReference>
<organism evidence="3 4">
    <name type="scientific">candidate division WOR-3 bacterium JGI_Cruoil_03_44_89</name>
    <dbReference type="NCBI Taxonomy" id="1973748"/>
    <lineage>
        <taxon>Bacteria</taxon>
        <taxon>Bacteria division WOR-3</taxon>
    </lineage>
</organism>
<dbReference type="AlphaFoldDB" id="A0A235BMY9"/>
<dbReference type="InterPro" id="IPR015797">
    <property type="entry name" value="NUDIX_hydrolase-like_dom_sf"/>
</dbReference>
<dbReference type="InterPro" id="IPR051325">
    <property type="entry name" value="Nudix_hydrolase_domain"/>
</dbReference>
<dbReference type="Proteomes" id="UP000215215">
    <property type="component" value="Unassembled WGS sequence"/>
</dbReference>
<name>A0A235BMY9_UNCW3</name>
<evidence type="ECO:0000256" key="1">
    <source>
        <dbReference type="ARBA" id="ARBA00022801"/>
    </source>
</evidence>
<dbReference type="GO" id="GO:0006167">
    <property type="term" value="P:AMP biosynthetic process"/>
    <property type="evidence" value="ECO:0007669"/>
    <property type="project" value="TreeGrafter"/>
</dbReference>